<dbReference type="GO" id="GO:0003676">
    <property type="term" value="F:nucleic acid binding"/>
    <property type="evidence" value="ECO:0007669"/>
    <property type="project" value="InterPro"/>
</dbReference>
<evidence type="ECO:0000313" key="10">
    <source>
        <dbReference type="Proteomes" id="UP000318571"/>
    </source>
</evidence>
<dbReference type="Gene3D" id="3.30.420.10">
    <property type="entry name" value="Ribonuclease H-like superfamily/Ribonuclease H"/>
    <property type="match status" value="1"/>
</dbReference>
<protein>
    <recommendedName>
        <fullName evidence="8">Exonuclease domain-containing protein</fullName>
    </recommendedName>
</protein>
<dbReference type="InterPro" id="IPR036397">
    <property type="entry name" value="RNaseH_sf"/>
</dbReference>
<dbReference type="InterPro" id="IPR012337">
    <property type="entry name" value="RNaseH-like_sf"/>
</dbReference>
<dbReference type="Proteomes" id="UP000318571">
    <property type="component" value="Chromosome 9"/>
</dbReference>
<dbReference type="GO" id="GO:0004527">
    <property type="term" value="F:exonuclease activity"/>
    <property type="evidence" value="ECO:0007669"/>
    <property type="project" value="UniProtKB-KW"/>
</dbReference>
<evidence type="ECO:0000256" key="3">
    <source>
        <dbReference type="ARBA" id="ARBA00022722"/>
    </source>
</evidence>
<dbReference type="GO" id="GO:0005634">
    <property type="term" value="C:nucleus"/>
    <property type="evidence" value="ECO:0007669"/>
    <property type="project" value="UniProtKB-SubCell"/>
</dbReference>
<dbReference type="InterPro" id="IPR034922">
    <property type="entry name" value="REX1-like_exo"/>
</dbReference>
<keyword evidence="4" id="KW-0378">Hydrolase</keyword>
<comment type="caution">
    <text evidence="9">The sequence shown here is derived from an EMBL/GenBank/DDBJ whole genome shotgun (WGS) entry which is preliminary data.</text>
</comment>
<feature type="domain" description="Exonuclease" evidence="8">
    <location>
        <begin position="315"/>
        <end position="475"/>
    </location>
</feature>
<comment type="similarity">
    <text evidence="2">Belongs to the REXO1/REXO3 family.</text>
</comment>
<evidence type="ECO:0000256" key="6">
    <source>
        <dbReference type="ARBA" id="ARBA00023242"/>
    </source>
</evidence>
<dbReference type="InterPro" id="IPR047021">
    <property type="entry name" value="REXO1/3/4-like"/>
</dbReference>
<dbReference type="FunFam" id="3.30.420.10:FF:000019">
    <property type="entry name" value="RNA exonuclease NEF-sp"/>
    <property type="match status" value="1"/>
</dbReference>
<dbReference type="STRING" id="6832.A0A553NZ03"/>
<dbReference type="PANTHER" id="PTHR12801:SF82">
    <property type="entry name" value="RNA EXONUCLEASE 5"/>
    <property type="match status" value="1"/>
</dbReference>
<evidence type="ECO:0000256" key="4">
    <source>
        <dbReference type="ARBA" id="ARBA00022801"/>
    </source>
</evidence>
<comment type="subcellular location">
    <subcellularLocation>
        <location evidence="1">Nucleus</location>
    </subcellularLocation>
</comment>
<dbReference type="AlphaFoldDB" id="A0A553NZ03"/>
<keyword evidence="10" id="KW-1185">Reference proteome</keyword>
<evidence type="ECO:0000313" key="9">
    <source>
        <dbReference type="EMBL" id="TRY70658.1"/>
    </source>
</evidence>
<keyword evidence="3" id="KW-0540">Nuclease</keyword>
<evidence type="ECO:0000259" key="8">
    <source>
        <dbReference type="SMART" id="SM00479"/>
    </source>
</evidence>
<keyword evidence="5" id="KW-0269">Exonuclease</keyword>
<dbReference type="SMART" id="SM00479">
    <property type="entry name" value="EXOIII"/>
    <property type="match status" value="1"/>
</dbReference>
<evidence type="ECO:0000256" key="5">
    <source>
        <dbReference type="ARBA" id="ARBA00022839"/>
    </source>
</evidence>
<evidence type="ECO:0000256" key="2">
    <source>
        <dbReference type="ARBA" id="ARBA00006357"/>
    </source>
</evidence>
<dbReference type="PANTHER" id="PTHR12801">
    <property type="entry name" value="RNA EXONUCLEASE REXO1 / RECO3 FAMILY MEMBER-RELATED"/>
    <property type="match status" value="1"/>
</dbReference>
<evidence type="ECO:0000256" key="1">
    <source>
        <dbReference type="ARBA" id="ARBA00004123"/>
    </source>
</evidence>
<keyword evidence="6" id="KW-0539">Nucleus</keyword>
<reference evidence="9 10" key="1">
    <citation type="journal article" date="2018" name="Nat. Ecol. Evol.">
        <title>Genomic signatures of mitonuclear coevolution across populations of Tigriopus californicus.</title>
        <authorList>
            <person name="Barreto F.S."/>
            <person name="Watson E.T."/>
            <person name="Lima T.G."/>
            <person name="Willett C.S."/>
            <person name="Edmands S."/>
            <person name="Li W."/>
            <person name="Burton R.S."/>
        </authorList>
    </citation>
    <scope>NUCLEOTIDE SEQUENCE [LARGE SCALE GENOMIC DNA]</scope>
    <source>
        <strain evidence="9 10">San Diego</strain>
    </source>
</reference>
<dbReference type="SUPFAM" id="SSF53098">
    <property type="entry name" value="Ribonuclease H-like"/>
    <property type="match status" value="1"/>
</dbReference>
<dbReference type="InterPro" id="IPR013520">
    <property type="entry name" value="Ribonucl_H"/>
</dbReference>
<evidence type="ECO:0000256" key="7">
    <source>
        <dbReference type="SAM" id="MobiDB-lite"/>
    </source>
</evidence>
<organism evidence="9 10">
    <name type="scientific">Tigriopus californicus</name>
    <name type="common">Marine copepod</name>
    <dbReference type="NCBI Taxonomy" id="6832"/>
    <lineage>
        <taxon>Eukaryota</taxon>
        <taxon>Metazoa</taxon>
        <taxon>Ecdysozoa</taxon>
        <taxon>Arthropoda</taxon>
        <taxon>Crustacea</taxon>
        <taxon>Multicrustacea</taxon>
        <taxon>Hexanauplia</taxon>
        <taxon>Copepoda</taxon>
        <taxon>Harpacticoida</taxon>
        <taxon>Harpacticidae</taxon>
        <taxon>Tigriopus</taxon>
    </lineage>
</organism>
<name>A0A553NZ03_TIGCA</name>
<sequence length="640" mass="71730">MELSKRDRRVASKKRKIAAFLDVAALNDQDESVQEKRLKRVHASHGGAIPPLLPLGASTHAKSGPPPLSDKPLLSGPAFDDLRRRLKERKKYLLTLPNFRLKSVGEDASLEVPPNLRTPLFMSDLHKLVTYMIMGNKMPYACESLRWCQLEKWNRLTHVNCVFIQGLSAQSFLDHRDANPEQSVSGMFPHKLEFISPAAYDSNMASEMVIIPVTKRRQDALRKLHKNSSGILKSGEAYKFYRSIFPIVPNPDSGKNKVNVLDTIAPEELKLHLLLNAEQMLGENYPMPLPGLRSDKLRDYVLSNDKYQEVSLESPMYSLDCEMCLTREGNELTRICVVDSDCKVVYHSLVKPQNEIVNYLTKYSGITKQMLVGVEKRLADVQNDLRDLLPANAIWVGQSLNSDLHAMKMMHPYVIDTSVIYNITGQRHRKTKLSMLSSLFLKEAIQTAGKQGHDPIEDAIAAMKLVNLKLENGYSFGDGLLGGRIPNLEEEYGRDQKAVDPVDPGEEGQPKACLITSVLDQAKKEKKKLQIVVQSELAQEYKDIPGNEDSIKETDGFKATLQEACDSVLNNQLTFCHLQVSDVAKPWKSVQKAVKKIWSHTSNNGIFITVLTGTKEENAMVGIALKRVQEDPSTDTPSSE</sequence>
<dbReference type="OMA" id="WCRYLRN"/>
<accession>A0A553NZ03</accession>
<feature type="region of interest" description="Disordered" evidence="7">
    <location>
        <begin position="49"/>
        <end position="76"/>
    </location>
</feature>
<dbReference type="CDD" id="cd06145">
    <property type="entry name" value="REX1_like"/>
    <property type="match status" value="1"/>
</dbReference>
<dbReference type="Pfam" id="PF00929">
    <property type="entry name" value="RNase_T"/>
    <property type="match status" value="1"/>
</dbReference>
<dbReference type="EMBL" id="VCGU01000009">
    <property type="protein sequence ID" value="TRY70658.1"/>
    <property type="molecule type" value="Genomic_DNA"/>
</dbReference>
<gene>
    <name evidence="9" type="ORF">TCAL_02867</name>
</gene>
<dbReference type="OrthoDB" id="3996471at2759"/>
<proteinExistence type="inferred from homology"/>